<keyword evidence="1" id="KW-0560">Oxidoreductase</keyword>
<feature type="domain" description="FAD dependent oxidoreductase" evidence="2">
    <location>
        <begin position="14"/>
        <end position="404"/>
    </location>
</feature>
<dbReference type="EMBL" id="BJYX01000035">
    <property type="protein sequence ID" value="GEO32104.1"/>
    <property type="molecule type" value="Genomic_DNA"/>
</dbReference>
<organism evidence="3 4">
    <name type="scientific">Terrabacter aerolatus</name>
    <dbReference type="NCBI Taxonomy" id="422442"/>
    <lineage>
        <taxon>Bacteria</taxon>
        <taxon>Bacillati</taxon>
        <taxon>Actinomycetota</taxon>
        <taxon>Actinomycetes</taxon>
        <taxon>Micrococcales</taxon>
        <taxon>Intrasporangiaceae</taxon>
        <taxon>Terrabacter</taxon>
    </lineage>
</organism>
<dbReference type="PANTHER" id="PTHR13847">
    <property type="entry name" value="SARCOSINE DEHYDROGENASE-RELATED"/>
    <property type="match status" value="1"/>
</dbReference>
<dbReference type="Gene3D" id="3.30.9.10">
    <property type="entry name" value="D-Amino Acid Oxidase, subunit A, domain 2"/>
    <property type="match status" value="1"/>
</dbReference>
<dbReference type="RefSeq" id="WP_147068465.1">
    <property type="nucleotide sequence ID" value="NZ_BAAARO010000004.1"/>
</dbReference>
<reference evidence="3 4" key="1">
    <citation type="submission" date="2019-07" db="EMBL/GenBank/DDBJ databases">
        <title>Whole genome shotgun sequence of Terrabacter aerolatus NBRC 106305.</title>
        <authorList>
            <person name="Hosoyama A."/>
            <person name="Uohara A."/>
            <person name="Ohji S."/>
            <person name="Ichikawa N."/>
        </authorList>
    </citation>
    <scope>NUCLEOTIDE SEQUENCE [LARGE SCALE GENOMIC DNA]</scope>
    <source>
        <strain evidence="3 4">NBRC 106305</strain>
    </source>
</reference>
<dbReference type="Proteomes" id="UP000321534">
    <property type="component" value="Unassembled WGS sequence"/>
</dbReference>
<name>A0A512D6K5_9MICO</name>
<protein>
    <submittedName>
        <fullName evidence="3">D-amino-acid dehydrogenase</fullName>
    </submittedName>
</protein>
<dbReference type="InterPro" id="IPR006076">
    <property type="entry name" value="FAD-dep_OxRdtase"/>
</dbReference>
<dbReference type="SUPFAM" id="SSF54373">
    <property type="entry name" value="FAD-linked reductases, C-terminal domain"/>
    <property type="match status" value="1"/>
</dbReference>
<evidence type="ECO:0000313" key="3">
    <source>
        <dbReference type="EMBL" id="GEO32104.1"/>
    </source>
</evidence>
<accession>A0A512D6K5</accession>
<dbReference type="Pfam" id="PF01266">
    <property type="entry name" value="DAO"/>
    <property type="match status" value="1"/>
</dbReference>
<keyword evidence="4" id="KW-1185">Reference proteome</keyword>
<dbReference type="PRINTS" id="PR00419">
    <property type="entry name" value="ADXRDTASE"/>
</dbReference>
<dbReference type="PANTHER" id="PTHR13847:SF289">
    <property type="entry name" value="GLYCINE OXIDASE"/>
    <property type="match status" value="1"/>
</dbReference>
<sequence>MPAVTPAGTPVPQRVAVVGAGMVGLATAWFLQERGVEVTVIDRDGVAAGASWGNAGWLTPGIATPLPEPAVLKYGLRAVLSPSSPVYVPPSARPDFLRFVTGFTRHSTMTAWKKAMGSLVPVNDLSLQSFDLLKEGGVDAETYEAKSFTAAYRTAEERQTLLEEIEHIHASGGDITFDVLSGDEARAIEPALSDEIGAAIVLHGQRFINPGAYVAALADSVTARGGKIVTGSAVSRITDTPTGVLVTNDFGQAEHYDAVVVATGAWLGRLAREFGVKRVVQAGRGYSFSVAVDDLPNGPVYFPAARVACTPVGDRLRVAGMMEFRQPEAALDPRRITAIVESARPLLQGADLDHRQDEWVGSRPCTIDGLPLIGASKNPKVFVAGGHGMWGITLGPVTGRLLAEQIVTGRAPEQLAPFDPLR</sequence>
<dbReference type="SUPFAM" id="SSF51905">
    <property type="entry name" value="FAD/NAD(P)-binding domain"/>
    <property type="match status" value="1"/>
</dbReference>
<dbReference type="AlphaFoldDB" id="A0A512D6K5"/>
<dbReference type="InterPro" id="IPR036188">
    <property type="entry name" value="FAD/NAD-bd_sf"/>
</dbReference>
<dbReference type="GO" id="GO:0005737">
    <property type="term" value="C:cytoplasm"/>
    <property type="evidence" value="ECO:0007669"/>
    <property type="project" value="TreeGrafter"/>
</dbReference>
<evidence type="ECO:0000313" key="4">
    <source>
        <dbReference type="Proteomes" id="UP000321534"/>
    </source>
</evidence>
<evidence type="ECO:0000259" key="2">
    <source>
        <dbReference type="Pfam" id="PF01266"/>
    </source>
</evidence>
<dbReference type="OrthoDB" id="9806257at2"/>
<gene>
    <name evidence="3" type="ORF">TAE01_39140</name>
</gene>
<proteinExistence type="predicted"/>
<dbReference type="GO" id="GO:0016491">
    <property type="term" value="F:oxidoreductase activity"/>
    <property type="evidence" value="ECO:0007669"/>
    <property type="project" value="UniProtKB-KW"/>
</dbReference>
<evidence type="ECO:0000256" key="1">
    <source>
        <dbReference type="ARBA" id="ARBA00023002"/>
    </source>
</evidence>
<dbReference type="Gene3D" id="3.50.50.60">
    <property type="entry name" value="FAD/NAD(P)-binding domain"/>
    <property type="match status" value="2"/>
</dbReference>
<comment type="caution">
    <text evidence="3">The sequence shown here is derived from an EMBL/GenBank/DDBJ whole genome shotgun (WGS) entry which is preliminary data.</text>
</comment>